<dbReference type="EMBL" id="LHQQ01000074">
    <property type="protein sequence ID" value="KOS43780.1"/>
    <property type="molecule type" value="Genomic_DNA"/>
</dbReference>
<proteinExistence type="predicted"/>
<dbReference type="Proteomes" id="UP000037696">
    <property type="component" value="Unassembled WGS sequence"/>
</dbReference>
<comment type="caution">
    <text evidence="1">The sequence shown here is derived from an EMBL/GenBank/DDBJ whole genome shotgun (WGS) entry which is preliminary data.</text>
</comment>
<keyword evidence="2" id="KW-1185">Reference proteome</keyword>
<evidence type="ECO:0000313" key="2">
    <source>
        <dbReference type="Proteomes" id="UP000037696"/>
    </source>
</evidence>
<dbReference type="AlphaFoldDB" id="A0A0M8PAJ9"/>
<accession>A0A0M8PAJ9</accession>
<organism evidence="1 2">
    <name type="scientific">Penicillium nordicum</name>
    <dbReference type="NCBI Taxonomy" id="229535"/>
    <lineage>
        <taxon>Eukaryota</taxon>
        <taxon>Fungi</taxon>
        <taxon>Dikarya</taxon>
        <taxon>Ascomycota</taxon>
        <taxon>Pezizomycotina</taxon>
        <taxon>Eurotiomycetes</taxon>
        <taxon>Eurotiomycetidae</taxon>
        <taxon>Eurotiales</taxon>
        <taxon>Aspergillaceae</taxon>
        <taxon>Penicillium</taxon>
    </lineage>
</organism>
<protein>
    <submittedName>
        <fullName evidence="1">Uncharacterized protein</fullName>
    </submittedName>
</protein>
<evidence type="ECO:0000313" key="1">
    <source>
        <dbReference type="EMBL" id="KOS43780.1"/>
    </source>
</evidence>
<reference evidence="1 2" key="1">
    <citation type="submission" date="2015-08" db="EMBL/GenBank/DDBJ databases">
        <title>Genome sequencing of Penicillium nordicum.</title>
        <authorList>
            <person name="Nguyen H.D."/>
            <person name="Seifert K.A."/>
        </authorList>
    </citation>
    <scope>NUCLEOTIDE SEQUENCE [LARGE SCALE GENOMIC DNA]</scope>
    <source>
        <strain evidence="1 2">DAOMC 185683</strain>
    </source>
</reference>
<name>A0A0M8PAJ9_9EURO</name>
<sequence>MDEACGWETEMECGRIIDPGGGEKEAEFQYGNELRDRDLEGSLMLSQRHPHRVLIKVLRFHTLSHLLLRLYTITQALHLQTTHFSFH</sequence>
<gene>
    <name evidence="1" type="ORF">ACN38_g5356</name>
</gene>